<proteinExistence type="predicted"/>
<organism evidence="2">
    <name type="scientific">Anguilla anguilla</name>
    <name type="common">European freshwater eel</name>
    <name type="synonym">Muraena anguilla</name>
    <dbReference type="NCBI Taxonomy" id="7936"/>
    <lineage>
        <taxon>Eukaryota</taxon>
        <taxon>Metazoa</taxon>
        <taxon>Chordata</taxon>
        <taxon>Craniata</taxon>
        <taxon>Vertebrata</taxon>
        <taxon>Euteleostomi</taxon>
        <taxon>Actinopterygii</taxon>
        <taxon>Neopterygii</taxon>
        <taxon>Teleostei</taxon>
        <taxon>Anguilliformes</taxon>
        <taxon>Anguillidae</taxon>
        <taxon>Anguilla</taxon>
    </lineage>
</organism>
<evidence type="ECO:0000256" key="1">
    <source>
        <dbReference type="SAM" id="MobiDB-lite"/>
    </source>
</evidence>
<feature type="region of interest" description="Disordered" evidence="1">
    <location>
        <begin position="1"/>
        <end position="21"/>
    </location>
</feature>
<dbReference type="EMBL" id="GBXM01057178">
    <property type="protein sequence ID" value="JAH51399.1"/>
    <property type="molecule type" value="Transcribed_RNA"/>
</dbReference>
<sequence length="21" mass="2385">MERTIQDSETDGQGRPARSHL</sequence>
<accession>A0A0E9TCJ0</accession>
<dbReference type="AlphaFoldDB" id="A0A0E9TCJ0"/>
<reference evidence="2" key="1">
    <citation type="submission" date="2014-11" db="EMBL/GenBank/DDBJ databases">
        <authorList>
            <person name="Amaro Gonzalez C."/>
        </authorList>
    </citation>
    <scope>NUCLEOTIDE SEQUENCE</scope>
</reference>
<name>A0A0E9TCJ0_ANGAN</name>
<reference evidence="2" key="2">
    <citation type="journal article" date="2015" name="Fish Shellfish Immunol.">
        <title>Early steps in the European eel (Anguilla anguilla)-Vibrio vulnificus interaction in the gills: Role of the RtxA13 toxin.</title>
        <authorList>
            <person name="Callol A."/>
            <person name="Pajuelo D."/>
            <person name="Ebbesson L."/>
            <person name="Teles M."/>
            <person name="MacKenzie S."/>
            <person name="Amaro C."/>
        </authorList>
    </citation>
    <scope>NUCLEOTIDE SEQUENCE</scope>
</reference>
<protein>
    <submittedName>
        <fullName evidence="2">Uncharacterized protein</fullName>
    </submittedName>
</protein>
<evidence type="ECO:0000313" key="2">
    <source>
        <dbReference type="EMBL" id="JAH51399.1"/>
    </source>
</evidence>